<feature type="compositionally biased region" description="Polar residues" evidence="3">
    <location>
        <begin position="1101"/>
        <end position="1112"/>
    </location>
</feature>
<dbReference type="InterPro" id="IPR058565">
    <property type="entry name" value="Ig_TRAPPC9_Trs120_1st"/>
</dbReference>
<feature type="region of interest" description="Disordered" evidence="3">
    <location>
        <begin position="160"/>
        <end position="267"/>
    </location>
</feature>
<dbReference type="PANTHER" id="PTHR21512:SF5">
    <property type="entry name" value="TRAFFICKING PROTEIN PARTICLE COMPLEX SUBUNIT 9"/>
    <property type="match status" value="1"/>
</dbReference>
<reference evidence="9 10" key="1">
    <citation type="journal article" date="2019" name="PLoS Genet.">
        <title>Convergent evolution of linked mating-type loci in basidiomycete fungi.</title>
        <authorList>
            <person name="Sun S."/>
            <person name="Coelho M.A."/>
            <person name="Heitman J."/>
            <person name="Nowrousian M."/>
        </authorList>
    </citation>
    <scope>NUCLEOTIDE SEQUENCE [LARGE SCALE GENOMIC DNA]</scope>
    <source>
        <strain evidence="9 10">CBS 4282</strain>
    </source>
</reference>
<evidence type="ECO:0000256" key="1">
    <source>
        <dbReference type="ARBA" id="ARBA00004555"/>
    </source>
</evidence>
<evidence type="ECO:0000259" key="7">
    <source>
        <dbReference type="Pfam" id="PF26282"/>
    </source>
</evidence>
<sequence>MTSFPLVVVGIAVDDSEDNVEGYSVDGKLEPAHDDKARPHPTLQTQGWDSSFRHTLASILPETSAFPLVKRLVLVPPQTPSPSSRQGTPARRSSAPRKGSSTGSQTVVRAPLDGGDNWVARLLGELVGEVFGELGELAASLESPAGMNILSGTLLPSLSSAMPSPSHPQSPASPVTAARSRPQSANSSSSRPPSLVHTNSLPVVPSSPHGAGRTLTPGGRPTAIQNPSAPPIQASAIAPSPSPAQTSSNPFRRSGVLSSPFNRSSSANANASANVAAALAKDIAGMAKYTTAPLAGIAGGRLLKLLGDMYLLTGMYGDAIKCYDDGAERARSVGDVLWEALAREGRAVAGVGEAWEGRDGSNLCTPFPTSPIPVEILSHYFSALACLSRSPLPFPPTQILSPTPQTASGSFQIGGRFSGPQIGTGEGLLAYLYSSLCLRISHFVLLIFAAGGWGSIALSSLISHTMPRSFPPLPENPSDLSALRKRRLLLNQLASQSHLTRTSILGHAEAALGAYKRAMTKTEQLATYVEVVWIARWLDLERKEAAATRQLASLLVQVITEGREESKRLASQLSTDTDVGKDDSGIGLGLPGSSNDSRSLRRRESAEGNASIISLFERACHVFGVDLLSLDVEPKIPTIIQTGREADTPSFGWPDLQVELLKEGIAMVEALPDHAAVIRFCLSALKALHTHLTPSNQSQLVKLYPKALSIIRRRAIDFDGIPWWIPGRIVLSVEISSLSVNKMPFEHSRTEISSSDKKEGRKDPFLYNPRLKGPGVGKTTLVANEQVDVYVTLQNVFSFDLEIQDISLLTDGVPFVTTPLPIMLPSSSVQTVRVTGMAPSAGPLQIKGVNVRLMDGSSAEILLPVADAAGSKRDSKRRSHILADAARTKRQGLEARNSLLLSADGLPALPTQQDEHKWLECQIVEEQPLLWIKQTSLTHGTVMLYNGEKSIIRITLENSSSVPVDFVKLSFEDSVSREAQVVVAEGELSPEQAYEVDYDTLNRPVFSWDSPGDLVIPPGGRTVLMVYCLGKVGCVDGSIRIDYGYVNRKEEGASSTFYTRRLTFPMLFTVYHTLECYSLDVVRLPRPKSSQLTDKEEGSANGPTSPPAFSTSADDDLQRALAQTDDRDVLFCINIRNVYSVPFEVALGAAETSDESTKPLVVTRLVPPGATERLVLPIRRQGLTQEERSRAIPSLTGRQYVVQKGKRSEAELARTRETFWFREHLLQLVEISWREPGSLRSGTLSLRDQALAPAQLDAFRLDELAVSLTVEPRHKNTLQAMDFVDLRINVANNLERPLRPYVRLEAIPTSSNDNSWTSPAPPPAPRRVSSLPATPVPVAKTVAFDGVLDAALPLLQPGESASHVVGAVLLASGTYNFRAAAEEIVPPSPIPPTVCFSPSVAVNVASN</sequence>
<dbReference type="Pfam" id="PF08626">
    <property type="entry name" value="TRAPPC9-Trs120"/>
    <property type="match status" value="1"/>
</dbReference>
<organism evidence="9 10">
    <name type="scientific">Vanrija humicola</name>
    <name type="common">Yeast</name>
    <name type="synonym">Cryptococcus humicola</name>
    <dbReference type="NCBI Taxonomy" id="5417"/>
    <lineage>
        <taxon>Eukaryota</taxon>
        <taxon>Fungi</taxon>
        <taxon>Dikarya</taxon>
        <taxon>Basidiomycota</taxon>
        <taxon>Agaricomycotina</taxon>
        <taxon>Tremellomycetes</taxon>
        <taxon>Trichosporonales</taxon>
        <taxon>Trichosporonaceae</taxon>
        <taxon>Vanrija</taxon>
    </lineage>
</organism>
<evidence type="ECO:0000256" key="3">
    <source>
        <dbReference type="SAM" id="MobiDB-lite"/>
    </source>
</evidence>
<dbReference type="InterPro" id="IPR013935">
    <property type="entry name" value="Trs120_TRAPPC9"/>
</dbReference>
<feature type="domain" description="Trs120/TRAPPC9 third Ig-like" evidence="7">
    <location>
        <begin position="1122"/>
        <end position="1258"/>
    </location>
</feature>
<dbReference type="Proteomes" id="UP000473826">
    <property type="component" value="Unassembled WGS sequence"/>
</dbReference>
<dbReference type="OrthoDB" id="27962at2759"/>
<comment type="caution">
    <text evidence="9">The sequence shown here is derived from an EMBL/GenBank/DDBJ whole genome shotgun (WGS) entry which is preliminary data.</text>
</comment>
<dbReference type="Pfam" id="PF26283">
    <property type="entry name" value="Ig_TRAPPC9-Trs120_4th"/>
    <property type="match status" value="1"/>
</dbReference>
<dbReference type="PANTHER" id="PTHR21512">
    <property type="entry name" value="TRAFFICKING PROTEIN PARTICLE COMPLEX SUBUNIT 9"/>
    <property type="match status" value="1"/>
</dbReference>
<evidence type="ECO:0000259" key="4">
    <source>
        <dbReference type="Pfam" id="PF08626"/>
    </source>
</evidence>
<comment type="subcellular location">
    <subcellularLocation>
        <location evidence="1">Golgi apparatus</location>
    </subcellularLocation>
</comment>
<feature type="compositionally biased region" description="Low complexity" evidence="3">
    <location>
        <begin position="231"/>
        <end position="248"/>
    </location>
</feature>
<dbReference type="InterPro" id="IPR058563">
    <property type="entry name" value="Trs120_TRAPPC9_N"/>
</dbReference>
<protein>
    <submittedName>
        <fullName evidence="9">Uncharacterized protein</fullName>
    </submittedName>
</protein>
<dbReference type="Pfam" id="PF26282">
    <property type="entry name" value="Ig_TRAPPC9-Trs120_3rd"/>
    <property type="match status" value="1"/>
</dbReference>
<name>A0A7D8YZ42_VANHU</name>
<proteinExistence type="predicted"/>
<accession>A0A7D8YZ42</accession>
<feature type="domain" description="Trs120/TRAPPC9 fourth Ig-like" evidence="8">
    <location>
        <begin position="1273"/>
        <end position="1384"/>
    </location>
</feature>
<keyword evidence="10" id="KW-1185">Reference proteome</keyword>
<feature type="compositionally biased region" description="Low complexity" evidence="3">
    <location>
        <begin position="160"/>
        <end position="194"/>
    </location>
</feature>
<evidence type="ECO:0000313" key="10">
    <source>
        <dbReference type="Proteomes" id="UP000473826"/>
    </source>
</evidence>
<evidence type="ECO:0000256" key="2">
    <source>
        <dbReference type="ARBA" id="ARBA00023034"/>
    </source>
</evidence>
<dbReference type="GO" id="GO:0005802">
    <property type="term" value="C:trans-Golgi network"/>
    <property type="evidence" value="ECO:0007669"/>
    <property type="project" value="TreeGrafter"/>
</dbReference>
<feature type="domain" description="Trs120/TRAPPC9 TPR region" evidence="5">
    <location>
        <begin position="429"/>
        <end position="708"/>
    </location>
</feature>
<feature type="region of interest" description="Disordered" evidence="3">
    <location>
        <begin position="567"/>
        <end position="603"/>
    </location>
</feature>
<dbReference type="Pfam" id="PF26251">
    <property type="entry name" value="TPR_TRAPPC9-Trs120"/>
    <property type="match status" value="1"/>
</dbReference>
<dbReference type="InterPro" id="IPR058568">
    <property type="entry name" value="Ig_TRAPPC9_Trs120_4th"/>
</dbReference>
<feature type="domain" description="Trs120/TRAPPC9 N-terminal" evidence="4">
    <location>
        <begin position="154"/>
        <end position="350"/>
    </location>
</feature>
<feature type="region of interest" description="Disordered" evidence="3">
    <location>
        <begin position="1310"/>
        <end position="1331"/>
    </location>
</feature>
<dbReference type="Pfam" id="PF26280">
    <property type="entry name" value="Ig_TRAPPC9-Trs120_2nd"/>
    <property type="match status" value="1"/>
</dbReference>
<dbReference type="Pfam" id="PF26254">
    <property type="entry name" value="Ig_TRAPPC9-Trs120_1st"/>
    <property type="match status" value="1"/>
</dbReference>
<dbReference type="InterPro" id="IPR058564">
    <property type="entry name" value="TPR_TRAPPC9_Trs120"/>
</dbReference>
<keyword evidence="2" id="KW-0333">Golgi apparatus</keyword>
<feature type="compositionally biased region" description="Basic and acidic residues" evidence="3">
    <location>
        <begin position="27"/>
        <end position="38"/>
    </location>
</feature>
<feature type="region of interest" description="Disordered" evidence="3">
    <location>
        <begin position="27"/>
        <end position="47"/>
    </location>
</feature>
<feature type="compositionally biased region" description="Low complexity" evidence="3">
    <location>
        <begin position="258"/>
        <end position="267"/>
    </location>
</feature>
<evidence type="ECO:0000313" key="9">
    <source>
        <dbReference type="EMBL" id="TXT13431.1"/>
    </source>
</evidence>
<evidence type="ECO:0000259" key="8">
    <source>
        <dbReference type="Pfam" id="PF26283"/>
    </source>
</evidence>
<feature type="region of interest" description="Disordered" evidence="3">
    <location>
        <begin position="77"/>
        <end position="112"/>
    </location>
</feature>
<dbReference type="InterPro" id="IPR058567">
    <property type="entry name" value="Ig_TRAPPC9_Trs120_3rd"/>
</dbReference>
<feature type="domain" description="Trs120/TRAPPC9 first Ig-like" evidence="6">
    <location>
        <begin position="730"/>
        <end position="924"/>
    </location>
</feature>
<evidence type="ECO:0000259" key="6">
    <source>
        <dbReference type="Pfam" id="PF26254"/>
    </source>
</evidence>
<evidence type="ECO:0000259" key="5">
    <source>
        <dbReference type="Pfam" id="PF26251"/>
    </source>
</evidence>
<dbReference type="EMBL" id="QKWK01000002">
    <property type="protein sequence ID" value="TXT13431.1"/>
    <property type="molecule type" value="Genomic_DNA"/>
</dbReference>
<feature type="region of interest" description="Disordered" evidence="3">
    <location>
        <begin position="1088"/>
        <end position="1116"/>
    </location>
</feature>
<gene>
    <name evidence="9" type="ORF">VHUM_00798</name>
</gene>